<evidence type="ECO:0000259" key="1">
    <source>
        <dbReference type="Pfam" id="PF26130"/>
    </source>
</evidence>
<name>B9REK9_RICCO</name>
<keyword evidence="3" id="KW-1185">Reference proteome</keyword>
<evidence type="ECO:0000313" key="3">
    <source>
        <dbReference type="Proteomes" id="UP000008311"/>
    </source>
</evidence>
<protein>
    <recommendedName>
        <fullName evidence="1">PB1-like domain-containing protein</fullName>
    </recommendedName>
</protein>
<dbReference type="EMBL" id="EQ973776">
    <property type="protein sequence ID" value="EEF50212.1"/>
    <property type="molecule type" value="Genomic_DNA"/>
</dbReference>
<dbReference type="InterPro" id="IPR058594">
    <property type="entry name" value="PB1-like_dom_pln"/>
</dbReference>
<dbReference type="AlphaFoldDB" id="B9REK9"/>
<dbReference type="InParanoid" id="B9REK9"/>
<accession>B9REK9</accession>
<dbReference type="Pfam" id="PF26130">
    <property type="entry name" value="PB1-like"/>
    <property type="match status" value="1"/>
</dbReference>
<sequence>MVRIHNGGKFVRDHTLWYSNGEVEVFLVSDIDLLHYQRVVDMLEVIKKLVWEVKKKLRRLGNLKCIM</sequence>
<reference evidence="3" key="1">
    <citation type="journal article" date="2010" name="Nat. Biotechnol.">
        <title>Draft genome sequence of the oilseed species Ricinus communis.</title>
        <authorList>
            <person name="Chan A.P."/>
            <person name="Crabtree J."/>
            <person name="Zhao Q."/>
            <person name="Lorenzi H."/>
            <person name="Orvis J."/>
            <person name="Puiu D."/>
            <person name="Melake-Berhan A."/>
            <person name="Jones K.M."/>
            <person name="Redman J."/>
            <person name="Chen G."/>
            <person name="Cahoon E.B."/>
            <person name="Gedil M."/>
            <person name="Stanke M."/>
            <person name="Haas B.J."/>
            <person name="Wortman J.R."/>
            <person name="Fraser-Liggett C.M."/>
            <person name="Ravel J."/>
            <person name="Rabinowicz P.D."/>
        </authorList>
    </citation>
    <scope>NUCLEOTIDE SEQUENCE [LARGE SCALE GENOMIC DNA]</scope>
    <source>
        <strain evidence="3">cv. Hale</strain>
    </source>
</reference>
<organism evidence="2 3">
    <name type="scientific">Ricinus communis</name>
    <name type="common">Castor bean</name>
    <dbReference type="NCBI Taxonomy" id="3988"/>
    <lineage>
        <taxon>Eukaryota</taxon>
        <taxon>Viridiplantae</taxon>
        <taxon>Streptophyta</taxon>
        <taxon>Embryophyta</taxon>
        <taxon>Tracheophyta</taxon>
        <taxon>Spermatophyta</taxon>
        <taxon>Magnoliopsida</taxon>
        <taxon>eudicotyledons</taxon>
        <taxon>Gunneridae</taxon>
        <taxon>Pentapetalae</taxon>
        <taxon>rosids</taxon>
        <taxon>fabids</taxon>
        <taxon>Malpighiales</taxon>
        <taxon>Euphorbiaceae</taxon>
        <taxon>Acalyphoideae</taxon>
        <taxon>Acalypheae</taxon>
        <taxon>Ricinus</taxon>
    </lineage>
</organism>
<proteinExistence type="predicted"/>
<evidence type="ECO:0000313" key="2">
    <source>
        <dbReference type="EMBL" id="EEF50212.1"/>
    </source>
</evidence>
<feature type="domain" description="PB1-like" evidence="1">
    <location>
        <begin position="2"/>
        <end position="60"/>
    </location>
</feature>
<dbReference type="Proteomes" id="UP000008311">
    <property type="component" value="Unassembled WGS sequence"/>
</dbReference>
<gene>
    <name evidence="2" type="ORF">RCOM_1773270</name>
</gene>